<organism evidence="7 8">
    <name type="scientific">Maribrevibacterium harenarium</name>
    <dbReference type="NCBI Taxonomy" id="2589817"/>
    <lineage>
        <taxon>Bacteria</taxon>
        <taxon>Pseudomonadati</taxon>
        <taxon>Pseudomonadota</taxon>
        <taxon>Gammaproteobacteria</taxon>
        <taxon>Oceanospirillales</taxon>
        <taxon>Oceanospirillaceae</taxon>
        <taxon>Maribrevibacterium</taxon>
    </lineage>
</organism>
<dbReference type="Pfam" id="PF05088">
    <property type="entry name" value="Bac_GDH_CD"/>
    <property type="match status" value="1"/>
</dbReference>
<feature type="domain" description="NAD-glutamate dehydrogenase ACT2" evidence="5">
    <location>
        <begin position="403"/>
        <end position="493"/>
    </location>
</feature>
<evidence type="ECO:0000259" key="2">
    <source>
        <dbReference type="Pfam" id="PF05088"/>
    </source>
</evidence>
<dbReference type="Pfam" id="PF21078">
    <property type="entry name" value="GDH_HM3"/>
    <property type="match status" value="1"/>
</dbReference>
<dbReference type="InterPro" id="IPR049058">
    <property type="entry name" value="NAD_Glu_DH_HM2"/>
</dbReference>
<keyword evidence="1" id="KW-0560">Oxidoreductase</keyword>
<dbReference type="Pfam" id="PF21077">
    <property type="entry name" value="GDH_ACT3"/>
    <property type="match status" value="1"/>
</dbReference>
<dbReference type="InterPro" id="IPR049062">
    <property type="entry name" value="NAD_Glu_DH_ACT2"/>
</dbReference>
<dbReference type="GO" id="GO:0004352">
    <property type="term" value="F:glutamate dehydrogenase (NAD+) activity"/>
    <property type="evidence" value="ECO:0007669"/>
    <property type="project" value="InterPro"/>
</dbReference>
<sequence length="1608" mass="181422">MTNTRKSELIERIKSEMTEHCNATECADLHNLTDLYFSDLLIEDMAAESIDNLYGTVICLWDYVQQRKTGEAKVRVYNPNYEEHSWQSVHTVIEIVTDDMPFLVSSFNMALVRLGHTIHFTAHPVVPVKRSANGELEAILTKQEGNTCEAMIRFEIDRLSDVEEMERIRAEILNTLADARLCVRDWPTMKAKLNTIIAECEKVAHLKNDEGHQENLDFLRWVEGDHFTFVGFRAYDLVEEGNETHLKFVEGSGLGTFSEEGLHKTVKRDIVLTPKLAKLAVDPSNALVLTKSTAISTIHRPVHLDYLGIKRFDKKGKVIGEWRFFGLYSSAAYVARLQDVPLLRKKLDHIITRANVDPNSHKGKNLKHILNSYPRDEMLQAPVDELFTTIEGILAIQERRQLRVFLRKDIYGRFLNALVYVPRDRYNTELRIKMQEILLDACNGTSSEFNVQFSQQVLARVNFTIQIADPQNTPVIDVEDVQRKMQEAMLSWEDKLLSALHTSQGEETGNKLFNAYAPYFPAAYVEDFSPNSAVLDIERLNQLAGEGDISTHLYRQVGQAKNHYFFKVYGAGTTLVLSDVLPILEYMGLRVLEARPYELDQNGDGQANTWVVEFAISVSPNVNLEKKEQRETFQEAFNQVFQRRVENDRFNALVLEAGLTWRQVTMLRAVTKYLMQLQVPFSLPYMQQTLEKNANIACLLVELFELRFDPALESKRDSKIEKLLEKIEAAFDNVANLDEDRILKHYLSVIQAMLRTNFYQVSETGDVKDYVSFKLDPTQIPAVPLPRPKFEIFVYAPWVEGVHMRGGKVARGGLRWSDRMEDFRTEVLGLVKAQMVKNAVIVPSGAKGGFVAKQLKKNASREDVQAEVVRCYTTFISGLLDITDNLVQNEIVAPTAVKRYDEDDPYLVVAADKGTATFSDLANSISAKYGFWLGDAFASGGSNGYDHKKMGITARGAWESVKRLFKEIGIDCQTTDFTAVGIGDMAGDVFGNGMLLSKHTRLIAAFNHMHIFIDPTPDAASSFEERQRLFQLPRSTWEDYNKELISKGGGIFNRSAKSIPINADIRKALGIESNVKSMAPTDLISHILKAPVDLLWNGGIGTYVKSESESHADVGDSGNNALRVNGNELRCKIIGEGGNLGFTQKGRIEFALNGGLVSTDAIDNSAGVDSSDHEVNIKILLNRIVENGDMTEKQRNTLLAEMTDEVGELVLRHNRGQSHVLSLANAQAPERLTDHWRLILSLVREGRLNREIEFLPTDNQIKKRLSKGLGLTRPEISVLLAYSKIRFFEELVEDGIGEDADLIAQIKHYFPKPLVKRFGEHMAEHPLVQEIVAAHVTNNIGNRMGPTFGVHVQEETSASSLNVVRAYMAADEIFNIPSLWDAINALDFKVDNGLLNRLLIQIQNMMERATLWLLRNTRESLSIQRLIDAYKPGVEIIRANLDAILTEPSQAHLAKLSAELQEQGIPADVANNLSAMQYLFYGLDVIRVAANTEKEVLDVAQTYFALEMDLELHWLRQSVATLPADDMWERRAKAGLGDEVDNSLRTLTQEVIQASADIKELDARLSHWRELNSDNIKHYRATFSEIKAETELTLSMVSVAIRELRNLI</sequence>
<keyword evidence="8" id="KW-1185">Reference proteome</keyword>
<dbReference type="InterPro" id="IPR049059">
    <property type="entry name" value="NAD_Glu_DH_HM1"/>
</dbReference>
<dbReference type="PIRSF" id="PIRSF036761">
    <property type="entry name" value="GDH_Mll4104"/>
    <property type="match status" value="1"/>
</dbReference>
<name>A0A501WN97_9GAMM</name>
<dbReference type="RefSeq" id="WP_140589188.1">
    <property type="nucleotide sequence ID" value="NZ_VFRR01000020.1"/>
</dbReference>
<proteinExistence type="predicted"/>
<dbReference type="SUPFAM" id="SSF53223">
    <property type="entry name" value="Aminoacid dehydrogenase-like, N-terminal domain"/>
    <property type="match status" value="1"/>
</dbReference>
<dbReference type="PANTHER" id="PTHR43403:SF1">
    <property type="entry name" value="NAD-SPECIFIC GLUTAMATE DEHYDROGENASE"/>
    <property type="match status" value="1"/>
</dbReference>
<protein>
    <submittedName>
        <fullName evidence="7">NAD-glutamate dehydrogenase</fullName>
    </submittedName>
</protein>
<dbReference type="Pfam" id="PF21075">
    <property type="entry name" value="GDH_ACT1"/>
    <property type="match status" value="1"/>
</dbReference>
<dbReference type="Pfam" id="PF21073">
    <property type="entry name" value="GDH_HM1"/>
    <property type="match status" value="1"/>
</dbReference>
<dbReference type="EMBL" id="VFRR01000020">
    <property type="protein sequence ID" value="TPE50322.1"/>
    <property type="molecule type" value="Genomic_DNA"/>
</dbReference>
<dbReference type="InterPro" id="IPR028971">
    <property type="entry name" value="NAD-GDH_cat"/>
</dbReference>
<dbReference type="OrthoDB" id="9758052at2"/>
<evidence type="ECO:0000256" key="1">
    <source>
        <dbReference type="ARBA" id="ARBA00023002"/>
    </source>
</evidence>
<dbReference type="InterPro" id="IPR007780">
    <property type="entry name" value="NAD_Glu_DH_bac"/>
</dbReference>
<evidence type="ECO:0000259" key="5">
    <source>
        <dbReference type="Pfam" id="PF21076"/>
    </source>
</evidence>
<evidence type="ECO:0000259" key="4">
    <source>
        <dbReference type="Pfam" id="PF21075"/>
    </source>
</evidence>
<gene>
    <name evidence="7" type="ORF">FJM67_10775</name>
</gene>
<dbReference type="InterPro" id="IPR036291">
    <property type="entry name" value="NAD(P)-bd_dom_sf"/>
</dbReference>
<evidence type="ECO:0000259" key="6">
    <source>
        <dbReference type="Pfam" id="PF21077"/>
    </source>
</evidence>
<feature type="domain" description="NAD-glutamate dehydrogenase ACT3" evidence="6">
    <location>
        <begin position="549"/>
        <end position="625"/>
    </location>
</feature>
<dbReference type="Pfam" id="PF21074">
    <property type="entry name" value="GDH_C"/>
    <property type="match status" value="1"/>
</dbReference>
<evidence type="ECO:0000313" key="7">
    <source>
        <dbReference type="EMBL" id="TPE50322.1"/>
    </source>
</evidence>
<dbReference type="Pfam" id="PF21076">
    <property type="entry name" value="GDH_ACT2"/>
    <property type="match status" value="1"/>
</dbReference>
<accession>A0A501WN97</accession>
<dbReference type="GO" id="GO:0006538">
    <property type="term" value="P:L-glutamate catabolic process"/>
    <property type="evidence" value="ECO:0007669"/>
    <property type="project" value="InterPro"/>
</dbReference>
<dbReference type="Pfam" id="PF21079">
    <property type="entry name" value="GDH_HM2"/>
    <property type="match status" value="1"/>
</dbReference>
<dbReference type="GO" id="GO:0004069">
    <property type="term" value="F:L-aspartate:2-oxoglutarate aminotransferase activity"/>
    <property type="evidence" value="ECO:0007669"/>
    <property type="project" value="InterPro"/>
</dbReference>
<dbReference type="SUPFAM" id="SSF51735">
    <property type="entry name" value="NAD(P)-binding Rossmann-fold domains"/>
    <property type="match status" value="1"/>
</dbReference>
<dbReference type="Proteomes" id="UP000315901">
    <property type="component" value="Unassembled WGS sequence"/>
</dbReference>
<dbReference type="InterPro" id="IPR046346">
    <property type="entry name" value="Aminoacid_DH-like_N_sf"/>
</dbReference>
<evidence type="ECO:0000313" key="8">
    <source>
        <dbReference type="Proteomes" id="UP000315901"/>
    </source>
</evidence>
<dbReference type="Gene3D" id="3.40.50.720">
    <property type="entry name" value="NAD(P)-binding Rossmann-like Domain"/>
    <property type="match status" value="1"/>
</dbReference>
<feature type="domain" description="NAD-specific glutamate dehydrogenase C-terminal" evidence="3">
    <location>
        <begin position="1268"/>
        <end position="1605"/>
    </location>
</feature>
<comment type="caution">
    <text evidence="7">The sequence shown here is derived from an EMBL/GenBank/DDBJ whole genome shotgun (WGS) entry which is preliminary data.</text>
</comment>
<dbReference type="PANTHER" id="PTHR43403">
    <property type="entry name" value="NAD-SPECIFIC GLUTAMATE DEHYDROGENASE"/>
    <property type="match status" value="1"/>
</dbReference>
<dbReference type="InterPro" id="IPR048381">
    <property type="entry name" value="GDH_C"/>
</dbReference>
<reference evidence="7 8" key="1">
    <citation type="submission" date="2019-06" db="EMBL/GenBank/DDBJ databases">
        <title>A novel bacterium of genus Marinomonas, isolated from coastal sand.</title>
        <authorList>
            <person name="Huang H."/>
            <person name="Mo K."/>
            <person name="Hu Y."/>
        </authorList>
    </citation>
    <scope>NUCLEOTIDE SEQUENCE [LARGE SCALE GENOMIC DNA]</scope>
    <source>
        <strain evidence="7 8">HB171799</strain>
    </source>
</reference>
<dbReference type="InterPro" id="IPR024727">
    <property type="entry name" value="NAD_Glu_DH_N_ACT1"/>
</dbReference>
<dbReference type="InterPro" id="IPR049064">
    <property type="entry name" value="NAD_Glu_DH_ACT3"/>
</dbReference>
<evidence type="ECO:0000259" key="3">
    <source>
        <dbReference type="Pfam" id="PF21074"/>
    </source>
</evidence>
<feature type="domain" description="NAD-glutamate dehydrogenase N-terminal ACT1" evidence="4">
    <location>
        <begin position="34"/>
        <end position="172"/>
    </location>
</feature>
<dbReference type="InterPro" id="IPR049056">
    <property type="entry name" value="NAD_Glu_DH_HM3"/>
</dbReference>
<feature type="domain" description="NAD-glutamate dehydrogenase catalytic" evidence="2">
    <location>
        <begin position="726"/>
        <end position="1223"/>
    </location>
</feature>